<evidence type="ECO:0000256" key="4">
    <source>
        <dbReference type="ARBA" id="ARBA00023163"/>
    </source>
</evidence>
<dbReference type="InterPro" id="IPR005119">
    <property type="entry name" value="LysR_subst-bd"/>
</dbReference>
<dbReference type="EMBL" id="CABVHW010000015">
    <property type="protein sequence ID" value="VVO19972.1"/>
    <property type="molecule type" value="Genomic_DNA"/>
</dbReference>
<dbReference type="RefSeq" id="WP_150766148.1">
    <property type="nucleotide sequence ID" value="NZ_CABVHW010000015.1"/>
</dbReference>
<gene>
    <name evidence="6" type="ORF">PS710_04161</name>
</gene>
<dbReference type="InterPro" id="IPR036390">
    <property type="entry name" value="WH_DNA-bd_sf"/>
</dbReference>
<protein>
    <recommendedName>
        <fullName evidence="5">HTH lysR-type domain-containing protein</fullName>
    </recommendedName>
</protein>
<accession>A0A5E7E458</accession>
<dbReference type="Pfam" id="PF03466">
    <property type="entry name" value="LysR_substrate"/>
    <property type="match status" value="1"/>
</dbReference>
<dbReference type="Gene3D" id="3.40.190.290">
    <property type="match status" value="1"/>
</dbReference>
<comment type="similarity">
    <text evidence="1">Belongs to the LysR transcriptional regulatory family.</text>
</comment>
<dbReference type="PANTHER" id="PTHR30419:SF7">
    <property type="entry name" value="HTH-TYPE TRANSCRIPTIONAL REGULATOR TDCA"/>
    <property type="match status" value="1"/>
</dbReference>
<dbReference type="GO" id="GO:0003700">
    <property type="term" value="F:DNA-binding transcription factor activity"/>
    <property type="evidence" value="ECO:0007669"/>
    <property type="project" value="InterPro"/>
</dbReference>
<evidence type="ECO:0000256" key="2">
    <source>
        <dbReference type="ARBA" id="ARBA00023015"/>
    </source>
</evidence>
<keyword evidence="2" id="KW-0805">Transcription regulation</keyword>
<dbReference type="FunFam" id="1.10.10.10:FF:000001">
    <property type="entry name" value="LysR family transcriptional regulator"/>
    <property type="match status" value="1"/>
</dbReference>
<evidence type="ECO:0000313" key="7">
    <source>
        <dbReference type="Proteomes" id="UP000381093"/>
    </source>
</evidence>
<evidence type="ECO:0000313" key="6">
    <source>
        <dbReference type="EMBL" id="VVO19972.1"/>
    </source>
</evidence>
<evidence type="ECO:0000256" key="3">
    <source>
        <dbReference type="ARBA" id="ARBA00023125"/>
    </source>
</evidence>
<dbReference type="Proteomes" id="UP000381093">
    <property type="component" value="Unassembled WGS sequence"/>
</dbReference>
<dbReference type="CDD" id="cd05466">
    <property type="entry name" value="PBP2_LTTR_substrate"/>
    <property type="match status" value="1"/>
</dbReference>
<proteinExistence type="inferred from homology"/>
<dbReference type="AlphaFoldDB" id="A0A5E7E458"/>
<dbReference type="SUPFAM" id="SSF46785">
    <property type="entry name" value="Winged helix' DNA-binding domain"/>
    <property type="match status" value="1"/>
</dbReference>
<dbReference type="InterPro" id="IPR036388">
    <property type="entry name" value="WH-like_DNA-bd_sf"/>
</dbReference>
<dbReference type="Gene3D" id="1.10.10.10">
    <property type="entry name" value="Winged helix-like DNA-binding domain superfamily/Winged helix DNA-binding domain"/>
    <property type="match status" value="1"/>
</dbReference>
<dbReference type="PROSITE" id="PS50931">
    <property type="entry name" value="HTH_LYSR"/>
    <property type="match status" value="1"/>
</dbReference>
<dbReference type="PRINTS" id="PR00039">
    <property type="entry name" value="HTHLYSR"/>
</dbReference>
<dbReference type="GO" id="GO:0003677">
    <property type="term" value="F:DNA binding"/>
    <property type="evidence" value="ECO:0007669"/>
    <property type="project" value="UniProtKB-KW"/>
</dbReference>
<dbReference type="GO" id="GO:0005829">
    <property type="term" value="C:cytosol"/>
    <property type="evidence" value="ECO:0007669"/>
    <property type="project" value="TreeGrafter"/>
</dbReference>
<dbReference type="SUPFAM" id="SSF53850">
    <property type="entry name" value="Periplasmic binding protein-like II"/>
    <property type="match status" value="1"/>
</dbReference>
<sequence length="327" mass="36191">MMLPKLMHIRMFVAVYEEGSFTVAASREGLGQSGVSAHVRQLETQLGVRLFARDRAIIPTPAGHAYYRQCVQLLRLHESACNAVGHRAEPTGGSLRIGMIPTMSRSVFSRALQAFEAAYPKVSVHLTEGAGSVIATAVRRGMLDFAITQRMSYEAGGAAGLVTSLFTRTPAFLVSSPDSGLPHCEPVRLRDIKDLHLVLPVGRRPLLEQYLIDHTVEIVQRLNWFESMLGAMDLVRSSHWTAIISGLFIADDLRRRRFTLNPLADPILWDDMLLVEPARKPLSTVAQNFIEFLRKATEDINAIPIRIAHGEQLPHLDPSSASNEISP</sequence>
<reference evidence="6 7" key="1">
    <citation type="submission" date="2019-09" db="EMBL/GenBank/DDBJ databases">
        <authorList>
            <person name="Chandra G."/>
            <person name="Truman W A."/>
        </authorList>
    </citation>
    <scope>NUCLEOTIDE SEQUENCE [LARGE SCALE GENOMIC DNA]</scope>
    <source>
        <strain evidence="6">PS710</strain>
    </source>
</reference>
<dbReference type="PANTHER" id="PTHR30419">
    <property type="entry name" value="HTH-TYPE TRANSCRIPTIONAL REGULATOR YBHD"/>
    <property type="match status" value="1"/>
</dbReference>
<keyword evidence="4" id="KW-0804">Transcription</keyword>
<feature type="domain" description="HTH lysR-type" evidence="5">
    <location>
        <begin position="4"/>
        <end position="60"/>
    </location>
</feature>
<name>A0A5E7E458_PSEFL</name>
<organism evidence="6 7">
    <name type="scientific">Pseudomonas fluorescens</name>
    <dbReference type="NCBI Taxonomy" id="294"/>
    <lineage>
        <taxon>Bacteria</taxon>
        <taxon>Pseudomonadati</taxon>
        <taxon>Pseudomonadota</taxon>
        <taxon>Gammaproteobacteria</taxon>
        <taxon>Pseudomonadales</taxon>
        <taxon>Pseudomonadaceae</taxon>
        <taxon>Pseudomonas</taxon>
    </lineage>
</organism>
<dbReference type="InterPro" id="IPR050950">
    <property type="entry name" value="HTH-type_LysR_regulators"/>
</dbReference>
<evidence type="ECO:0000259" key="5">
    <source>
        <dbReference type="PROSITE" id="PS50931"/>
    </source>
</evidence>
<dbReference type="Pfam" id="PF00126">
    <property type="entry name" value="HTH_1"/>
    <property type="match status" value="1"/>
</dbReference>
<keyword evidence="3" id="KW-0238">DNA-binding</keyword>
<evidence type="ECO:0000256" key="1">
    <source>
        <dbReference type="ARBA" id="ARBA00009437"/>
    </source>
</evidence>
<dbReference type="InterPro" id="IPR000847">
    <property type="entry name" value="LysR_HTH_N"/>
</dbReference>